<reference evidence="3" key="1">
    <citation type="journal article" date="2021" name="PeerJ">
        <title>Extensive microbial diversity within the chicken gut microbiome revealed by metagenomics and culture.</title>
        <authorList>
            <person name="Gilroy R."/>
            <person name="Ravi A."/>
            <person name="Getino M."/>
            <person name="Pursley I."/>
            <person name="Horton D.L."/>
            <person name="Alikhan N.F."/>
            <person name="Baker D."/>
            <person name="Gharbi K."/>
            <person name="Hall N."/>
            <person name="Watson M."/>
            <person name="Adriaenssens E.M."/>
            <person name="Foster-Nyarko E."/>
            <person name="Jarju S."/>
            <person name="Secka A."/>
            <person name="Antonio M."/>
            <person name="Oren A."/>
            <person name="Chaudhuri R.R."/>
            <person name="La Ragione R."/>
            <person name="Hildebrand F."/>
            <person name="Pallen M.J."/>
        </authorList>
    </citation>
    <scope>NUCLEOTIDE SEQUENCE</scope>
    <source>
        <strain evidence="3">Gambia2-208</strain>
    </source>
</reference>
<dbReference type="GO" id="GO:0016020">
    <property type="term" value="C:membrane"/>
    <property type="evidence" value="ECO:0007669"/>
    <property type="project" value="TreeGrafter"/>
</dbReference>
<feature type="chain" id="PRO_5039600114" evidence="1">
    <location>
        <begin position="22"/>
        <end position="284"/>
    </location>
</feature>
<dbReference type="InterPro" id="IPR000073">
    <property type="entry name" value="AB_hydrolase_1"/>
</dbReference>
<sequence>MNGFRLKAAFVALLLSVSCLAAERYSFQVVRQGTGRQAVVFIPGFACSGEVWQETVEAIKDSCTCYVLTMPGFAGVAPEAYPSFEGWKQQIIRFIEEEHLEKPVLVGHSMGGGLALAVAADRSDLLKSVVVVDALPCLSALYNPGFQSQAEVDCTGIVQQLMAQDDAQFARQQRLSAANLTTDSLLCERLVQWGTSSDRRTYAQMYCDYSNIDMRPMLGRVKVPALVLLEFSFQRMAPMVEEQFKELRTVRLEYATQGLHFIMRDDWDWFIRQFKGFLMYNSGE</sequence>
<dbReference type="PANTHER" id="PTHR43798:SF33">
    <property type="entry name" value="HYDROLASE, PUTATIVE (AFU_ORTHOLOGUE AFUA_2G14860)-RELATED"/>
    <property type="match status" value="1"/>
</dbReference>
<dbReference type="InterPro" id="IPR029058">
    <property type="entry name" value="AB_hydrolase_fold"/>
</dbReference>
<comment type="caution">
    <text evidence="3">The sequence shown here is derived from an EMBL/GenBank/DDBJ whole genome shotgun (WGS) entry which is preliminary data.</text>
</comment>
<evidence type="ECO:0000313" key="4">
    <source>
        <dbReference type="Proteomes" id="UP000886851"/>
    </source>
</evidence>
<feature type="signal peptide" evidence="1">
    <location>
        <begin position="1"/>
        <end position="21"/>
    </location>
</feature>
<keyword evidence="3" id="KW-0378">Hydrolase</keyword>
<reference evidence="3" key="2">
    <citation type="submission" date="2021-04" db="EMBL/GenBank/DDBJ databases">
        <authorList>
            <person name="Gilroy R."/>
        </authorList>
    </citation>
    <scope>NUCLEOTIDE SEQUENCE</scope>
    <source>
        <strain evidence="3">Gambia2-208</strain>
    </source>
</reference>
<dbReference type="SUPFAM" id="SSF53474">
    <property type="entry name" value="alpha/beta-Hydrolases"/>
    <property type="match status" value="1"/>
</dbReference>
<dbReference type="PROSITE" id="PS51257">
    <property type="entry name" value="PROKAR_LIPOPROTEIN"/>
    <property type="match status" value="1"/>
</dbReference>
<keyword evidence="1" id="KW-0732">Signal</keyword>
<evidence type="ECO:0000259" key="2">
    <source>
        <dbReference type="Pfam" id="PF12697"/>
    </source>
</evidence>
<dbReference type="GO" id="GO:0016787">
    <property type="term" value="F:hydrolase activity"/>
    <property type="evidence" value="ECO:0007669"/>
    <property type="project" value="UniProtKB-KW"/>
</dbReference>
<accession>A0A9D1ZIP6</accession>
<evidence type="ECO:0000256" key="1">
    <source>
        <dbReference type="SAM" id="SignalP"/>
    </source>
</evidence>
<dbReference type="AlphaFoldDB" id="A0A9D1ZIP6"/>
<proteinExistence type="predicted"/>
<dbReference type="Pfam" id="PF12697">
    <property type="entry name" value="Abhydrolase_6"/>
    <property type="match status" value="1"/>
</dbReference>
<name>A0A9D1ZIP6_9BACE</name>
<dbReference type="InterPro" id="IPR050266">
    <property type="entry name" value="AB_hydrolase_sf"/>
</dbReference>
<dbReference type="Proteomes" id="UP000886851">
    <property type="component" value="Unassembled WGS sequence"/>
</dbReference>
<evidence type="ECO:0000313" key="3">
    <source>
        <dbReference type="EMBL" id="HIY89085.1"/>
    </source>
</evidence>
<organism evidence="3 4">
    <name type="scientific">Candidatus Bacteroides pullicola</name>
    <dbReference type="NCBI Taxonomy" id="2838475"/>
    <lineage>
        <taxon>Bacteria</taxon>
        <taxon>Pseudomonadati</taxon>
        <taxon>Bacteroidota</taxon>
        <taxon>Bacteroidia</taxon>
        <taxon>Bacteroidales</taxon>
        <taxon>Bacteroidaceae</taxon>
        <taxon>Bacteroides</taxon>
    </lineage>
</organism>
<dbReference type="Gene3D" id="3.40.50.1820">
    <property type="entry name" value="alpha/beta hydrolase"/>
    <property type="match status" value="1"/>
</dbReference>
<dbReference type="PANTHER" id="PTHR43798">
    <property type="entry name" value="MONOACYLGLYCEROL LIPASE"/>
    <property type="match status" value="1"/>
</dbReference>
<dbReference type="EMBL" id="DXCV01000066">
    <property type="protein sequence ID" value="HIY89085.1"/>
    <property type="molecule type" value="Genomic_DNA"/>
</dbReference>
<protein>
    <submittedName>
        <fullName evidence="3">Alpha/beta hydrolase</fullName>
    </submittedName>
</protein>
<gene>
    <name evidence="3" type="ORF">H9824_10335</name>
</gene>
<feature type="domain" description="AB hydrolase-1" evidence="2">
    <location>
        <begin position="39"/>
        <end position="228"/>
    </location>
</feature>